<dbReference type="GO" id="GO:0043409">
    <property type="term" value="P:negative regulation of MAPK cascade"/>
    <property type="evidence" value="ECO:0007669"/>
    <property type="project" value="TreeGrafter"/>
</dbReference>
<gene>
    <name evidence="7" type="ORF">EX30DRAFT_300947</name>
</gene>
<dbReference type="GO" id="GO:0005737">
    <property type="term" value="C:cytoplasm"/>
    <property type="evidence" value="ECO:0007669"/>
    <property type="project" value="TreeGrafter"/>
</dbReference>
<keyword evidence="3" id="KW-0378">Hydrolase</keyword>
<name>A0A4S2N5Y5_9PEZI</name>
<dbReference type="Pfam" id="PF00782">
    <property type="entry name" value="DSPc"/>
    <property type="match status" value="1"/>
</dbReference>
<dbReference type="InterPro" id="IPR016130">
    <property type="entry name" value="Tyr_Pase_AS"/>
</dbReference>
<dbReference type="STRING" id="341454.A0A4S2N5Y5"/>
<dbReference type="Gene3D" id="3.90.190.10">
    <property type="entry name" value="Protein tyrosine phosphatase superfamily"/>
    <property type="match status" value="1"/>
</dbReference>
<dbReference type="OrthoDB" id="10252009at2759"/>
<dbReference type="GO" id="GO:0008330">
    <property type="term" value="F:protein tyrosine/threonine phosphatase activity"/>
    <property type="evidence" value="ECO:0007669"/>
    <property type="project" value="TreeGrafter"/>
</dbReference>
<reference evidence="7 8" key="1">
    <citation type="submission" date="2019-04" db="EMBL/GenBank/DDBJ databases">
        <title>Comparative genomics and transcriptomics to analyze fruiting body development in filamentous ascomycetes.</title>
        <authorList>
            <consortium name="DOE Joint Genome Institute"/>
            <person name="Lutkenhaus R."/>
            <person name="Traeger S."/>
            <person name="Breuer J."/>
            <person name="Kuo A."/>
            <person name="Lipzen A."/>
            <person name="Pangilinan J."/>
            <person name="Dilworth D."/>
            <person name="Sandor L."/>
            <person name="Poggeler S."/>
            <person name="Barry K."/>
            <person name="Grigoriev I.V."/>
            <person name="Nowrousian M."/>
        </authorList>
    </citation>
    <scope>NUCLEOTIDE SEQUENCE [LARGE SCALE GENOMIC DNA]</scope>
    <source>
        <strain evidence="7 8">CBS 389.68</strain>
    </source>
</reference>
<dbReference type="AlphaFoldDB" id="A0A4S2N5Y5"/>
<dbReference type="CDD" id="cd14498">
    <property type="entry name" value="DSP"/>
    <property type="match status" value="1"/>
</dbReference>
<comment type="similarity">
    <text evidence="1">Belongs to the protein-tyrosine phosphatase family. Non-receptor class dual specificity subfamily.</text>
</comment>
<dbReference type="InParanoid" id="A0A4S2N5Y5"/>
<dbReference type="SUPFAM" id="SSF52799">
    <property type="entry name" value="(Phosphotyrosine protein) phosphatases II"/>
    <property type="match status" value="1"/>
</dbReference>
<evidence type="ECO:0000256" key="1">
    <source>
        <dbReference type="ARBA" id="ARBA00008601"/>
    </source>
</evidence>
<evidence type="ECO:0000259" key="5">
    <source>
        <dbReference type="PROSITE" id="PS50054"/>
    </source>
</evidence>
<dbReference type="PROSITE" id="PS50054">
    <property type="entry name" value="TYR_PHOSPHATASE_DUAL"/>
    <property type="match status" value="1"/>
</dbReference>
<dbReference type="EMBL" id="ML220112">
    <property type="protein sequence ID" value="TGZ84661.1"/>
    <property type="molecule type" value="Genomic_DNA"/>
</dbReference>
<feature type="domain" description="Tyrosine-protein phosphatase" evidence="5">
    <location>
        <begin position="21"/>
        <end position="165"/>
    </location>
</feature>
<organism evidence="7 8">
    <name type="scientific">Ascodesmis nigricans</name>
    <dbReference type="NCBI Taxonomy" id="341454"/>
    <lineage>
        <taxon>Eukaryota</taxon>
        <taxon>Fungi</taxon>
        <taxon>Dikarya</taxon>
        <taxon>Ascomycota</taxon>
        <taxon>Pezizomycotina</taxon>
        <taxon>Pezizomycetes</taxon>
        <taxon>Pezizales</taxon>
        <taxon>Ascodesmidaceae</taxon>
        <taxon>Ascodesmis</taxon>
    </lineage>
</organism>
<protein>
    <recommendedName>
        <fullName evidence="2">protein-tyrosine-phosphatase</fullName>
        <ecNumber evidence="2">3.1.3.48</ecNumber>
    </recommendedName>
</protein>
<evidence type="ECO:0000256" key="2">
    <source>
        <dbReference type="ARBA" id="ARBA00013064"/>
    </source>
</evidence>
<evidence type="ECO:0000313" key="8">
    <source>
        <dbReference type="Proteomes" id="UP000298138"/>
    </source>
</evidence>
<dbReference type="SMART" id="SM00195">
    <property type="entry name" value="DSPc"/>
    <property type="match status" value="1"/>
</dbReference>
<dbReference type="Proteomes" id="UP000298138">
    <property type="component" value="Unassembled WGS sequence"/>
</dbReference>
<accession>A0A4S2N5Y5</accession>
<dbReference type="PROSITE" id="PS00383">
    <property type="entry name" value="TYR_PHOSPHATASE_1"/>
    <property type="match status" value="1"/>
</dbReference>
<dbReference type="GO" id="GO:0033550">
    <property type="term" value="F:MAP kinase tyrosine phosphatase activity"/>
    <property type="evidence" value="ECO:0007669"/>
    <property type="project" value="TreeGrafter"/>
</dbReference>
<evidence type="ECO:0000313" key="7">
    <source>
        <dbReference type="EMBL" id="TGZ84661.1"/>
    </source>
</evidence>
<dbReference type="PANTHER" id="PTHR10159:SF519">
    <property type="entry name" value="DUAL SPECIFICITY PROTEIN PHOSPHATASE MPK3"/>
    <property type="match status" value="1"/>
</dbReference>
<sequence>MTDPAPNTETTRLDRSYLRRNPNLMDEIIPGLYLGSLEAAVDHPLLAANKITHILSLTSTPIPVPPPKNIHHTHHIVRDSKTSNLMEILLSSLETIENAFTVRILVHCRMGISRSASVVLAYLLKHHSHENLNSALKFLSSVRPCVNPNQGFRSQLEILSSVKFDQGVIRELGLLDLG</sequence>
<keyword evidence="8" id="KW-1185">Reference proteome</keyword>
<dbReference type="EC" id="3.1.3.48" evidence="2"/>
<feature type="non-terminal residue" evidence="7">
    <location>
        <position position="178"/>
    </location>
</feature>
<dbReference type="InterPro" id="IPR000340">
    <property type="entry name" value="Dual-sp_phosphatase_cat-dom"/>
</dbReference>
<dbReference type="InterPro" id="IPR000387">
    <property type="entry name" value="Tyr_Pase_dom"/>
</dbReference>
<evidence type="ECO:0000259" key="6">
    <source>
        <dbReference type="PROSITE" id="PS50056"/>
    </source>
</evidence>
<keyword evidence="4" id="KW-0904">Protein phosphatase</keyword>
<dbReference type="PROSITE" id="PS50056">
    <property type="entry name" value="TYR_PHOSPHATASE_2"/>
    <property type="match status" value="1"/>
</dbReference>
<dbReference type="GO" id="GO:0017017">
    <property type="term" value="F:MAP kinase tyrosine/serine/threonine phosphatase activity"/>
    <property type="evidence" value="ECO:0007669"/>
    <property type="project" value="TreeGrafter"/>
</dbReference>
<feature type="domain" description="Tyrosine specific protein phosphatases" evidence="6">
    <location>
        <begin position="83"/>
        <end position="144"/>
    </location>
</feature>
<dbReference type="InterPro" id="IPR029021">
    <property type="entry name" value="Prot-tyrosine_phosphatase-like"/>
</dbReference>
<proteinExistence type="inferred from homology"/>
<evidence type="ECO:0000256" key="3">
    <source>
        <dbReference type="ARBA" id="ARBA00022801"/>
    </source>
</evidence>
<dbReference type="PANTHER" id="PTHR10159">
    <property type="entry name" value="DUAL SPECIFICITY PROTEIN PHOSPHATASE"/>
    <property type="match status" value="1"/>
</dbReference>
<dbReference type="InterPro" id="IPR020422">
    <property type="entry name" value="TYR_PHOSPHATASE_DUAL_dom"/>
</dbReference>
<evidence type="ECO:0000256" key="4">
    <source>
        <dbReference type="ARBA" id="ARBA00022912"/>
    </source>
</evidence>